<proteinExistence type="predicted"/>
<keyword evidence="2" id="KW-1185">Reference proteome</keyword>
<dbReference type="InterPro" id="IPR054447">
    <property type="entry name" value="Gp29-like"/>
</dbReference>
<evidence type="ECO:0000313" key="2">
    <source>
        <dbReference type="Proteomes" id="UP001139171"/>
    </source>
</evidence>
<dbReference type="Proteomes" id="UP001139171">
    <property type="component" value="Unassembled WGS sequence"/>
</dbReference>
<dbReference type="EMBL" id="JAJNAG010000002">
    <property type="protein sequence ID" value="MCD1124811.1"/>
    <property type="molecule type" value="Genomic_DNA"/>
</dbReference>
<name>A0A9X1MSN6_9GAMM</name>
<evidence type="ECO:0000313" key="1">
    <source>
        <dbReference type="EMBL" id="MCD1124811.1"/>
    </source>
</evidence>
<organism evidence="1 2">
    <name type="scientific">Limnobaculum eriocheiris</name>
    <dbReference type="NCBI Taxonomy" id="2897391"/>
    <lineage>
        <taxon>Bacteria</taxon>
        <taxon>Pseudomonadati</taxon>
        <taxon>Pseudomonadota</taxon>
        <taxon>Gammaproteobacteria</taxon>
        <taxon>Enterobacterales</taxon>
        <taxon>Budviciaceae</taxon>
        <taxon>Limnobaculum</taxon>
    </lineage>
</organism>
<sequence>MKENELKILFRRVLLSGLAAKNIIADVEQGYQPTQQGINPQPTIFFYLIHNHRYGSPKRTDKYDRDNNVIIHTETQWWESQFQISAISHQDPQDITSLTAGDLVSAASTILQSERGLAELKEGGAGIYRITDVKTPYFKNDRDQSEQLPMFDITLTHKDIHVTETPTVESYSLNITGV</sequence>
<accession>A0A9X1MSN6</accession>
<dbReference type="Pfam" id="PF22756">
    <property type="entry name" value="E217_gp29"/>
    <property type="match status" value="1"/>
</dbReference>
<protein>
    <submittedName>
        <fullName evidence="1">Uncharacterized protein</fullName>
    </submittedName>
</protein>
<reference evidence="1" key="1">
    <citation type="submission" date="2021-11" db="EMBL/GenBank/DDBJ databases">
        <title>Jinshanibacter sp. isolated from one year old Eriocheir sinensis.</title>
        <authorList>
            <person name="Li J.-Y."/>
            <person name="He W."/>
            <person name="Gao T.-H."/>
        </authorList>
    </citation>
    <scope>NUCLEOTIDE SEQUENCE</scope>
    <source>
        <strain evidence="1">LJY008</strain>
    </source>
</reference>
<gene>
    <name evidence="1" type="ORF">LPW36_01970</name>
</gene>
<comment type="caution">
    <text evidence="1">The sequence shown here is derived from an EMBL/GenBank/DDBJ whole genome shotgun (WGS) entry which is preliminary data.</text>
</comment>
<dbReference type="NCBIfam" id="NF047498">
    <property type="entry name" value="LIC_12616_fam"/>
    <property type="match status" value="1"/>
</dbReference>
<dbReference type="RefSeq" id="WP_230607820.1">
    <property type="nucleotide sequence ID" value="NZ_JAJNAG010000002.1"/>
</dbReference>
<dbReference type="AlphaFoldDB" id="A0A9X1MSN6"/>